<reference evidence="8 9" key="1">
    <citation type="submission" date="2016-03" db="EMBL/GenBank/DDBJ databases">
        <title>Pediococcus and Lactobacillus from brewery environment - whole genome sequencing and assembly.</title>
        <authorList>
            <person name="Behr J."/>
            <person name="Geissler A.J."/>
            <person name="Vogel R.F."/>
        </authorList>
    </citation>
    <scope>NUCLEOTIDE SEQUENCE [LARGE SCALE GENOMIC DNA]</scope>
    <source>
        <strain evidence="8 9">TMW 1.1995</strain>
    </source>
</reference>
<feature type="domain" description="Phage shock protein PspC N-terminal" evidence="7">
    <location>
        <begin position="3"/>
        <end position="61"/>
    </location>
</feature>
<dbReference type="STRING" id="240427.AYR62_08845"/>
<dbReference type="InterPro" id="IPR052027">
    <property type="entry name" value="PspC"/>
</dbReference>
<evidence type="ECO:0000313" key="8">
    <source>
        <dbReference type="EMBL" id="ANZ67363.1"/>
    </source>
</evidence>
<accession>A0A1B2IZ83</accession>
<dbReference type="InterPro" id="IPR007168">
    <property type="entry name" value="Phageshock_PspC_N"/>
</dbReference>
<dbReference type="KEGG" id="lpd:AYR62_08845"/>
<evidence type="ECO:0000256" key="6">
    <source>
        <dbReference type="SAM" id="Phobius"/>
    </source>
</evidence>
<dbReference type="OrthoDB" id="9815286at2"/>
<feature type="transmembrane region" description="Helical" evidence="6">
    <location>
        <begin position="33"/>
        <end position="58"/>
    </location>
</feature>
<keyword evidence="5 6" id="KW-0472">Membrane</keyword>
<dbReference type="RefSeq" id="WP_054708792.1">
    <property type="nucleotide sequence ID" value="NZ_CP014912.1"/>
</dbReference>
<dbReference type="Proteomes" id="UP000093267">
    <property type="component" value="Chromosome"/>
</dbReference>
<evidence type="ECO:0000256" key="4">
    <source>
        <dbReference type="ARBA" id="ARBA00022989"/>
    </source>
</evidence>
<evidence type="ECO:0000256" key="2">
    <source>
        <dbReference type="ARBA" id="ARBA00022475"/>
    </source>
</evidence>
<evidence type="ECO:0000259" key="7">
    <source>
        <dbReference type="Pfam" id="PF04024"/>
    </source>
</evidence>
<comment type="subcellular location">
    <subcellularLocation>
        <location evidence="1">Cell membrane</location>
        <topology evidence="1">Single-pass membrane protein</topology>
    </subcellularLocation>
</comment>
<dbReference type="PANTHER" id="PTHR33885:SF3">
    <property type="entry name" value="PHAGE SHOCK PROTEIN C"/>
    <property type="match status" value="1"/>
</dbReference>
<gene>
    <name evidence="8" type="ORF">AYR63_09530</name>
</gene>
<dbReference type="EMBL" id="CP014924">
    <property type="protein sequence ID" value="ANZ67363.1"/>
    <property type="molecule type" value="Genomic_DNA"/>
</dbReference>
<dbReference type="Pfam" id="PF04024">
    <property type="entry name" value="PspC"/>
    <property type="match status" value="1"/>
</dbReference>
<evidence type="ECO:0000256" key="5">
    <source>
        <dbReference type="ARBA" id="ARBA00023136"/>
    </source>
</evidence>
<keyword evidence="9" id="KW-1185">Reference proteome</keyword>
<dbReference type="PANTHER" id="PTHR33885">
    <property type="entry name" value="PHAGE SHOCK PROTEIN C"/>
    <property type="match status" value="1"/>
</dbReference>
<organism evidence="8 9">
    <name type="scientific">Secundilactobacillus paracollinoides</name>
    <dbReference type="NCBI Taxonomy" id="240427"/>
    <lineage>
        <taxon>Bacteria</taxon>
        <taxon>Bacillati</taxon>
        <taxon>Bacillota</taxon>
        <taxon>Bacilli</taxon>
        <taxon>Lactobacillales</taxon>
        <taxon>Lactobacillaceae</taxon>
        <taxon>Secundilactobacillus</taxon>
    </lineage>
</organism>
<keyword evidence="4 6" id="KW-1133">Transmembrane helix</keyword>
<evidence type="ECO:0000313" key="9">
    <source>
        <dbReference type="Proteomes" id="UP000093267"/>
    </source>
</evidence>
<evidence type="ECO:0000256" key="1">
    <source>
        <dbReference type="ARBA" id="ARBA00004162"/>
    </source>
</evidence>
<evidence type="ECO:0000256" key="3">
    <source>
        <dbReference type="ARBA" id="ARBA00022692"/>
    </source>
</evidence>
<dbReference type="GO" id="GO:0005886">
    <property type="term" value="C:plasma membrane"/>
    <property type="evidence" value="ECO:0007669"/>
    <property type="project" value="UniProtKB-SubCell"/>
</dbReference>
<protein>
    <submittedName>
        <fullName evidence="8">PspC family transcriptional regulator</fullName>
    </submittedName>
</protein>
<name>A0A1B2IZ83_9LACO</name>
<proteinExistence type="predicted"/>
<keyword evidence="3 6" id="KW-0812">Transmembrane</keyword>
<sequence>MNKRLTRSDQRIFSGVLGGIAEYFDWDPAWVRLGYVVLSVATGGLGGLLVYIGAAVVIPEK</sequence>
<keyword evidence="2" id="KW-1003">Cell membrane</keyword>
<dbReference type="AlphaFoldDB" id="A0A1B2IZ83"/>